<dbReference type="PANTHER" id="PTHR11576">
    <property type="entry name" value="ZONA PELLUCIDA SPERM-BINDING PROTEIN 3"/>
    <property type="match status" value="1"/>
</dbReference>
<dbReference type="Pfam" id="PF06119">
    <property type="entry name" value="NIDO"/>
    <property type="match status" value="1"/>
</dbReference>
<dbReference type="InParanoid" id="A0A7M7P2Y8"/>
<dbReference type="KEGG" id="spu:105443774"/>
<dbReference type="PANTHER" id="PTHR11576:SF22">
    <property type="entry name" value="ONCOPROTEIN INDUCED TRANSCRIPT 3"/>
    <property type="match status" value="1"/>
</dbReference>
<evidence type="ECO:0000313" key="11">
    <source>
        <dbReference type="EnsemblMetazoa" id="XP_030845472"/>
    </source>
</evidence>
<feature type="signal peptide" evidence="7">
    <location>
        <begin position="1"/>
        <end position="31"/>
    </location>
</feature>
<sequence length="740" mass="80757">MSSPGFLWFTPRRLGAVKFLLLVIWVSGTVQDSVLFNTQNAGNTVLPDKPGYVNTSNSFNFGGKVYNSIGVSVNGLIYFGEERTFDFSDDGIPIENIVLIDDIAAVYPMLQRNRLGDTTSSVTYFEISAAESDGLATTLNDALADFLPDSFVEWLFVVTWRKVISTSGTTSSSSTFQVVLAVTGGKTYAVLNFVSTAGAIYPAEGGLFNGNRRHSYILPGTSRVLFDRTILQVSSNAGVPGRWIYDVTNVLPGVEDIGIPPTRLVGGSTEAEGRLELFYQGRWGTVCNHGWREVATNVACRSLGFQRGLRFSSGKYGEGNGSIVLEYPVCTGQEVSIASCNHFGLLRHDCEHYEDVGISCDDSCEPNPCKNGGTCEDGRCTCPIGKGGISCEDNLSYVRCDSTTMTVVLDKRLLPMNSDASDVHFRSQAGDCLATDSNSTHIQMTTAYDNCDTTIEEDEDNIIFQNVITFAKPGAGDTGAIITREYHQQILVECCLNKVSVLTGNFKPQIGKIDINDKEHGKFTLKITRFTNDEFDTEEMVNVEDGRVMLGTKLYFGVVLDSTSVVGVVIKECWATEEGPDHDPKEDLIKDQCPAEDTVTVNHALSLDREGFSFDAFRFINEISGVTEIYVYCDVVVCKSDEAEAARADVVCGEAEPGVRRRDVSSGTRHTISYGPLNIYSLDASYAASSKESHGMFGTRVYVMGIVALVSMVTIWGVVKGCSFKIKDHEAKHALLVNIN</sequence>
<dbReference type="Proteomes" id="UP000007110">
    <property type="component" value="Unassembled WGS sequence"/>
</dbReference>
<dbReference type="Pfam" id="PF23344">
    <property type="entry name" value="ZP-N"/>
    <property type="match status" value="1"/>
</dbReference>
<evidence type="ECO:0000256" key="4">
    <source>
        <dbReference type="PROSITE-ProRule" id="PRU00076"/>
    </source>
</evidence>
<evidence type="ECO:0000256" key="2">
    <source>
        <dbReference type="ARBA" id="ARBA00023157"/>
    </source>
</evidence>
<comment type="caution">
    <text evidence="5">Lacks conserved residue(s) required for the propagation of feature annotation.</text>
</comment>
<feature type="domain" description="SRCR" evidence="9">
    <location>
        <begin position="262"/>
        <end position="361"/>
    </location>
</feature>
<keyword evidence="6" id="KW-0472">Membrane</keyword>
<dbReference type="Pfam" id="PF00100">
    <property type="entry name" value="Zona_pellucida"/>
    <property type="match status" value="1"/>
</dbReference>
<feature type="disulfide bond" evidence="5">
    <location>
        <begin position="330"/>
        <end position="340"/>
    </location>
</feature>
<evidence type="ECO:0000259" key="9">
    <source>
        <dbReference type="PROSITE" id="PS50287"/>
    </source>
</evidence>
<proteinExistence type="predicted"/>
<dbReference type="SUPFAM" id="SSF56487">
    <property type="entry name" value="SRCR-like"/>
    <property type="match status" value="1"/>
</dbReference>
<reference evidence="11" key="2">
    <citation type="submission" date="2021-01" db="UniProtKB">
        <authorList>
            <consortium name="EnsemblMetazoa"/>
        </authorList>
    </citation>
    <scope>IDENTIFICATION</scope>
</reference>
<dbReference type="OrthoDB" id="8919081at2759"/>
<dbReference type="Gene3D" id="3.10.250.10">
    <property type="entry name" value="SRCR-like domain"/>
    <property type="match status" value="1"/>
</dbReference>
<keyword evidence="2 5" id="KW-1015">Disulfide bond</keyword>
<dbReference type="PROSITE" id="PS00022">
    <property type="entry name" value="EGF_1"/>
    <property type="match status" value="1"/>
</dbReference>
<dbReference type="SMART" id="SM00241">
    <property type="entry name" value="ZP"/>
    <property type="match status" value="1"/>
</dbReference>
<dbReference type="InterPro" id="IPR003886">
    <property type="entry name" value="NIDO_dom"/>
</dbReference>
<dbReference type="Gene3D" id="2.10.25.10">
    <property type="entry name" value="Laminin"/>
    <property type="match status" value="1"/>
</dbReference>
<evidence type="ECO:0000256" key="6">
    <source>
        <dbReference type="SAM" id="Phobius"/>
    </source>
</evidence>
<evidence type="ECO:0000256" key="3">
    <source>
        <dbReference type="ARBA" id="ARBA00023180"/>
    </source>
</evidence>
<dbReference type="GO" id="GO:0016020">
    <property type="term" value="C:membrane"/>
    <property type="evidence" value="ECO:0007669"/>
    <property type="project" value="InterPro"/>
</dbReference>
<dbReference type="InterPro" id="IPR001507">
    <property type="entry name" value="ZP_dom"/>
</dbReference>
<dbReference type="InterPro" id="IPR000742">
    <property type="entry name" value="EGF"/>
</dbReference>
<feature type="chain" id="PRO_5029690656" evidence="7">
    <location>
        <begin position="32"/>
        <end position="740"/>
    </location>
</feature>
<dbReference type="SMART" id="SM00202">
    <property type="entry name" value="SR"/>
    <property type="match status" value="1"/>
</dbReference>
<keyword evidence="4" id="KW-0245">EGF-like domain</keyword>
<accession>A0A7M7P2Y8</accession>
<keyword evidence="6" id="KW-0812">Transmembrane</keyword>
<dbReference type="GO" id="GO:0007160">
    <property type="term" value="P:cell-matrix adhesion"/>
    <property type="evidence" value="ECO:0007669"/>
    <property type="project" value="InterPro"/>
</dbReference>
<dbReference type="SMART" id="SM00539">
    <property type="entry name" value="NIDO"/>
    <property type="match status" value="1"/>
</dbReference>
<dbReference type="FunFam" id="3.10.250.10:FF:000005">
    <property type="entry name" value="Neurotrypsin isoform A"/>
    <property type="match status" value="1"/>
</dbReference>
<keyword evidence="3" id="KW-0325">Glycoprotein</keyword>
<reference evidence="12" key="1">
    <citation type="submission" date="2015-02" db="EMBL/GenBank/DDBJ databases">
        <title>Genome sequencing for Strongylocentrotus purpuratus.</title>
        <authorList>
            <person name="Murali S."/>
            <person name="Liu Y."/>
            <person name="Vee V."/>
            <person name="English A."/>
            <person name="Wang M."/>
            <person name="Skinner E."/>
            <person name="Han Y."/>
            <person name="Muzny D.M."/>
            <person name="Worley K.C."/>
            <person name="Gibbs R.A."/>
        </authorList>
    </citation>
    <scope>NUCLEOTIDE SEQUENCE</scope>
</reference>
<name>A0A7M7P2Y8_STRPU</name>
<evidence type="ECO:0000259" key="10">
    <source>
        <dbReference type="PROSITE" id="PS51034"/>
    </source>
</evidence>
<evidence type="ECO:0000256" key="1">
    <source>
        <dbReference type="ARBA" id="ARBA00022729"/>
    </source>
</evidence>
<evidence type="ECO:0000259" key="8">
    <source>
        <dbReference type="PROSITE" id="PS50026"/>
    </source>
</evidence>
<dbReference type="Gene3D" id="2.60.40.3210">
    <property type="entry name" value="Zona pellucida, ZP-N domain"/>
    <property type="match status" value="1"/>
</dbReference>
<feature type="transmembrane region" description="Helical" evidence="6">
    <location>
        <begin position="701"/>
        <end position="719"/>
    </location>
</feature>
<dbReference type="Pfam" id="PF00530">
    <property type="entry name" value="SRCR"/>
    <property type="match status" value="1"/>
</dbReference>
<dbReference type="CDD" id="cd00054">
    <property type="entry name" value="EGF_CA"/>
    <property type="match status" value="1"/>
</dbReference>
<keyword evidence="12" id="KW-1185">Reference proteome</keyword>
<keyword evidence="1 7" id="KW-0732">Signal</keyword>
<organism evidence="11 12">
    <name type="scientific">Strongylocentrotus purpuratus</name>
    <name type="common">Purple sea urchin</name>
    <dbReference type="NCBI Taxonomy" id="7668"/>
    <lineage>
        <taxon>Eukaryota</taxon>
        <taxon>Metazoa</taxon>
        <taxon>Echinodermata</taxon>
        <taxon>Eleutherozoa</taxon>
        <taxon>Echinozoa</taxon>
        <taxon>Echinoidea</taxon>
        <taxon>Euechinoidea</taxon>
        <taxon>Echinacea</taxon>
        <taxon>Camarodonta</taxon>
        <taxon>Echinidea</taxon>
        <taxon>Strongylocentrotidae</taxon>
        <taxon>Strongylocentrotus</taxon>
    </lineage>
</organism>
<dbReference type="PROSITE" id="PS50287">
    <property type="entry name" value="SRCR_2"/>
    <property type="match status" value="1"/>
</dbReference>
<dbReference type="PROSITE" id="PS51034">
    <property type="entry name" value="ZP_2"/>
    <property type="match status" value="1"/>
</dbReference>
<dbReference type="InterPro" id="IPR055356">
    <property type="entry name" value="ZP-N"/>
</dbReference>
<dbReference type="Gene3D" id="2.60.40.4100">
    <property type="entry name" value="Zona pellucida, ZP-C domain"/>
    <property type="match status" value="1"/>
</dbReference>
<feature type="domain" description="ZP" evidence="10">
    <location>
        <begin position="399"/>
        <end position="659"/>
    </location>
</feature>
<protein>
    <submittedName>
        <fullName evidence="11">Uncharacterized protein</fullName>
    </submittedName>
</protein>
<dbReference type="PRINTS" id="PR00258">
    <property type="entry name" value="SPERACTRCPTR"/>
</dbReference>
<evidence type="ECO:0000256" key="5">
    <source>
        <dbReference type="PROSITE-ProRule" id="PRU00196"/>
    </source>
</evidence>
<dbReference type="InterPro" id="IPR001190">
    <property type="entry name" value="SRCR"/>
</dbReference>
<evidence type="ECO:0000256" key="7">
    <source>
        <dbReference type="SAM" id="SignalP"/>
    </source>
</evidence>
<dbReference type="PROSITE" id="PS00420">
    <property type="entry name" value="SRCR_1"/>
    <property type="match status" value="1"/>
</dbReference>
<keyword evidence="6" id="KW-1133">Transmembrane helix</keyword>
<dbReference type="PROSITE" id="PS50026">
    <property type="entry name" value="EGF_3"/>
    <property type="match status" value="1"/>
</dbReference>
<dbReference type="RefSeq" id="XP_030845472.1">
    <property type="nucleotide sequence ID" value="XM_030989612.1"/>
</dbReference>
<evidence type="ECO:0000313" key="12">
    <source>
        <dbReference type="Proteomes" id="UP000007110"/>
    </source>
</evidence>
<dbReference type="InterPro" id="IPR042235">
    <property type="entry name" value="ZP-C_dom"/>
</dbReference>
<dbReference type="EnsemblMetazoa" id="XM_030989612">
    <property type="protein sequence ID" value="XP_030845472"/>
    <property type="gene ID" value="LOC105443774"/>
</dbReference>
<dbReference type="InterPro" id="IPR055355">
    <property type="entry name" value="ZP-C"/>
</dbReference>
<feature type="disulfide bond" evidence="4">
    <location>
        <begin position="382"/>
        <end position="391"/>
    </location>
</feature>
<dbReference type="InterPro" id="IPR036772">
    <property type="entry name" value="SRCR-like_dom_sf"/>
</dbReference>
<dbReference type="GeneID" id="105443774"/>
<feature type="domain" description="EGF-like" evidence="8">
    <location>
        <begin position="361"/>
        <end position="392"/>
    </location>
</feature>
<dbReference type="AlphaFoldDB" id="A0A7M7P2Y8"/>